<dbReference type="EMBL" id="JACVVK020000036">
    <property type="protein sequence ID" value="KAK7500578.1"/>
    <property type="molecule type" value="Genomic_DNA"/>
</dbReference>
<sequence length="103" mass="10602">MLLTLKVSNGPPGRGRKLCGAVDPIILQLSTNRANWSGALAGTFHAAPTPDEGRGCRKMRALPLITCPTIRVGPATAGTPADAIVSHLPVDGHKMPSPRAAGC</sequence>
<proteinExistence type="predicted"/>
<gene>
    <name evidence="1" type="ORF">BaRGS_00008153</name>
</gene>
<reference evidence="1 2" key="1">
    <citation type="journal article" date="2023" name="Sci. Data">
        <title>Genome assembly of the Korean intertidal mud-creeper Batillaria attramentaria.</title>
        <authorList>
            <person name="Patra A.K."/>
            <person name="Ho P.T."/>
            <person name="Jun S."/>
            <person name="Lee S.J."/>
            <person name="Kim Y."/>
            <person name="Won Y.J."/>
        </authorList>
    </citation>
    <scope>NUCLEOTIDE SEQUENCE [LARGE SCALE GENOMIC DNA]</scope>
    <source>
        <strain evidence="1">Wonlab-2016</strain>
    </source>
</reference>
<dbReference type="AlphaFoldDB" id="A0ABD0LN04"/>
<accession>A0ABD0LN04</accession>
<keyword evidence="2" id="KW-1185">Reference proteome</keyword>
<name>A0ABD0LN04_9CAEN</name>
<dbReference type="Proteomes" id="UP001519460">
    <property type="component" value="Unassembled WGS sequence"/>
</dbReference>
<comment type="caution">
    <text evidence="1">The sequence shown here is derived from an EMBL/GenBank/DDBJ whole genome shotgun (WGS) entry which is preliminary data.</text>
</comment>
<evidence type="ECO:0000313" key="1">
    <source>
        <dbReference type="EMBL" id="KAK7500578.1"/>
    </source>
</evidence>
<evidence type="ECO:0000313" key="2">
    <source>
        <dbReference type="Proteomes" id="UP001519460"/>
    </source>
</evidence>
<organism evidence="1 2">
    <name type="scientific">Batillaria attramentaria</name>
    <dbReference type="NCBI Taxonomy" id="370345"/>
    <lineage>
        <taxon>Eukaryota</taxon>
        <taxon>Metazoa</taxon>
        <taxon>Spiralia</taxon>
        <taxon>Lophotrochozoa</taxon>
        <taxon>Mollusca</taxon>
        <taxon>Gastropoda</taxon>
        <taxon>Caenogastropoda</taxon>
        <taxon>Sorbeoconcha</taxon>
        <taxon>Cerithioidea</taxon>
        <taxon>Batillariidae</taxon>
        <taxon>Batillaria</taxon>
    </lineage>
</organism>
<protein>
    <submittedName>
        <fullName evidence="1">Uncharacterized protein</fullName>
    </submittedName>
</protein>